<feature type="coiled-coil region" evidence="1">
    <location>
        <begin position="25"/>
        <end position="134"/>
    </location>
</feature>
<dbReference type="RefSeq" id="WP_258335802.1">
    <property type="nucleotide sequence ID" value="NZ_JANRHJ010000009.1"/>
</dbReference>
<evidence type="ECO:0000256" key="2">
    <source>
        <dbReference type="SAM" id="SignalP"/>
    </source>
</evidence>
<name>A0AAW5N9J7_9BACT</name>
<proteinExistence type="predicted"/>
<reference evidence="3 4" key="1">
    <citation type="submission" date="2022-08" db="EMBL/GenBank/DDBJ databases">
        <authorList>
            <person name="Zeman M."/>
            <person name="Kubasova T."/>
        </authorList>
    </citation>
    <scope>NUCLEOTIDE SEQUENCE [LARGE SCALE GENOMIC DNA]</scope>
    <source>
        <strain evidence="3 4">ET62</strain>
    </source>
</reference>
<evidence type="ECO:0000313" key="4">
    <source>
        <dbReference type="Proteomes" id="UP001204579"/>
    </source>
</evidence>
<dbReference type="PROSITE" id="PS51257">
    <property type="entry name" value="PROKAR_LIPOPROTEIN"/>
    <property type="match status" value="1"/>
</dbReference>
<protein>
    <recommendedName>
        <fullName evidence="5">Cell surface protein</fullName>
    </recommendedName>
</protein>
<dbReference type="AlphaFoldDB" id="A0AAW5N9J7"/>
<keyword evidence="4" id="KW-1185">Reference proteome</keyword>
<accession>A0AAW5N9J7</accession>
<feature type="signal peptide" evidence="2">
    <location>
        <begin position="1"/>
        <end position="19"/>
    </location>
</feature>
<feature type="chain" id="PRO_5043520957" description="Cell surface protein" evidence="2">
    <location>
        <begin position="20"/>
        <end position="880"/>
    </location>
</feature>
<gene>
    <name evidence="3" type="ORF">NW209_08810</name>
</gene>
<evidence type="ECO:0000256" key="1">
    <source>
        <dbReference type="SAM" id="Coils"/>
    </source>
</evidence>
<comment type="caution">
    <text evidence="3">The sequence shown here is derived from an EMBL/GenBank/DDBJ whole genome shotgun (WGS) entry which is preliminary data.</text>
</comment>
<sequence length="880" mass="96813">MRKKYLSALLFGALLFASAGTFTSCKDYDDDINNLQSQIDKLATKEDMEAKLSQMETAINDAKATAEEALKAAQEAGSADEIAKLEARIKALEDAALDVDALKKEIADSVEEQMADFREEMEELLKKVEELTGYSLEMVTSIDLQSNEKAGFDTELDLNYSRIAKITFQNAWGDKIADDVTSYEFGEGLTGAFTIKKGDVYTVKDHILASVAPVNATVDANMVSLINSKAASLNDYVTYTASDYTGLLTQDTRSTANGLREIGVQLKSDVDFEAFHKLVSTAPEYGEKGDGYVNYALAVTDAEKERTVTSTYDLTIKVAAEKSAKGIKDASKIGSNASVNEASISDYCWSNELPNYDKWDEHCYPAKLGEEFYIRVASYQDENSGRVMASYVVVDYDNELLSNTDVAAIKGLTFSGVNQVSKDNFFNIKIDGEHSGIVVPLKVVSIDYTGVVEENIVWVKAGKEVVGLTAEYTATPAVYVNDAKNYQINTLDAFTVPEKAYYYTMDLTVGESNHTDKRQFSTTNNTRINWNGINGILEFYKNADGTGTPTKATEVAYAKFVGAVNLNSMKEDVTYTGVIKFYDDKGTYLSTNEIKVTKKLPTAVPSYFSAKTNAINNGVLTVYPNPEDGGKNGEFNLNRAFNGLTENLADKFELTSAALTTDGLASLSYNKITAINPAIINDGKTYAAAMYYNYGKIEYQPVGVGVETIEDYKVKWNTDFAIKFGCVPVDSKYTWTGSAPVVYYKEDKIINPVTKYNEDGSAAAWGDFLTVKDPYGQTINPFSDTKPSTDWNWGIWSPLLSDKPSVTVELITNGDKVNEFFTAEIDERNGKQALILTKTSTAVVLSGDVETTVVFKFTDKFGHPNAIKALTFTMKKDHNE</sequence>
<evidence type="ECO:0000313" key="3">
    <source>
        <dbReference type="EMBL" id="MCR8874110.1"/>
    </source>
</evidence>
<evidence type="ECO:0008006" key="5">
    <source>
        <dbReference type="Google" id="ProtNLM"/>
    </source>
</evidence>
<organism evidence="3 4">
    <name type="scientific">Phocaeicola barnesiae</name>
    <dbReference type="NCBI Taxonomy" id="376804"/>
    <lineage>
        <taxon>Bacteria</taxon>
        <taxon>Pseudomonadati</taxon>
        <taxon>Bacteroidota</taxon>
        <taxon>Bacteroidia</taxon>
        <taxon>Bacteroidales</taxon>
        <taxon>Bacteroidaceae</taxon>
        <taxon>Phocaeicola</taxon>
    </lineage>
</organism>
<dbReference type="Proteomes" id="UP001204579">
    <property type="component" value="Unassembled WGS sequence"/>
</dbReference>
<dbReference type="EMBL" id="JANRHJ010000009">
    <property type="protein sequence ID" value="MCR8874110.1"/>
    <property type="molecule type" value="Genomic_DNA"/>
</dbReference>
<keyword evidence="1" id="KW-0175">Coiled coil</keyword>
<keyword evidence="2" id="KW-0732">Signal</keyword>